<organism evidence="1">
    <name type="scientific">mine drainage metagenome</name>
    <dbReference type="NCBI Taxonomy" id="410659"/>
    <lineage>
        <taxon>unclassified sequences</taxon>
        <taxon>metagenomes</taxon>
        <taxon>ecological metagenomes</taxon>
    </lineage>
</organism>
<name>A0A1J5SL86_9ZZZZ</name>
<dbReference type="SUPFAM" id="SSF54523">
    <property type="entry name" value="Pili subunits"/>
    <property type="match status" value="1"/>
</dbReference>
<gene>
    <name evidence="1" type="ORF">GALL_84630</name>
</gene>
<dbReference type="AlphaFoldDB" id="A0A1J5SL86"/>
<protein>
    <recommendedName>
        <fullName evidence="2">Fimbrial protein</fullName>
    </recommendedName>
</protein>
<evidence type="ECO:0008006" key="2">
    <source>
        <dbReference type="Google" id="ProtNLM"/>
    </source>
</evidence>
<dbReference type="InterPro" id="IPR045584">
    <property type="entry name" value="Pilin-like"/>
</dbReference>
<sequence>MKPRNLAGRRGFTMAELLIVIVCIGLLASVAVPTVNRVRDALTDHAKVRNADKLNEYMSALYNGGVDTSTYASATAAIDALRSGVEVPATVEGGATMEIRLEKNLNPAAYTFVPGTTDSAPRFTANLGQRNVRP</sequence>
<dbReference type="InterPro" id="IPR012902">
    <property type="entry name" value="N_methyl_site"/>
</dbReference>
<dbReference type="Pfam" id="PF07963">
    <property type="entry name" value="N_methyl"/>
    <property type="match status" value="1"/>
</dbReference>
<dbReference type="NCBIfam" id="TIGR02532">
    <property type="entry name" value="IV_pilin_GFxxxE"/>
    <property type="match status" value="1"/>
</dbReference>
<reference evidence="1" key="1">
    <citation type="submission" date="2016-10" db="EMBL/GenBank/DDBJ databases">
        <title>Sequence of Gallionella enrichment culture.</title>
        <authorList>
            <person name="Poehlein A."/>
            <person name="Muehling M."/>
            <person name="Daniel R."/>
        </authorList>
    </citation>
    <scope>NUCLEOTIDE SEQUENCE</scope>
</reference>
<accession>A0A1J5SL86</accession>
<comment type="caution">
    <text evidence="1">The sequence shown here is derived from an EMBL/GenBank/DDBJ whole genome shotgun (WGS) entry which is preliminary data.</text>
</comment>
<dbReference type="EMBL" id="MLJW01000027">
    <property type="protein sequence ID" value="OIR09233.1"/>
    <property type="molecule type" value="Genomic_DNA"/>
</dbReference>
<evidence type="ECO:0000313" key="1">
    <source>
        <dbReference type="EMBL" id="OIR09233.1"/>
    </source>
</evidence>
<dbReference type="Gene3D" id="3.30.700.10">
    <property type="entry name" value="Glycoprotein, Type 4 Pilin"/>
    <property type="match status" value="1"/>
</dbReference>
<proteinExistence type="predicted"/>